<name>A0ABR1S5X9_9PEZI</name>
<protein>
    <recommendedName>
        <fullName evidence="11">CFEM domain-containing protein</fullName>
    </recommendedName>
</protein>
<evidence type="ECO:0000256" key="2">
    <source>
        <dbReference type="ARBA" id="ARBA00004613"/>
    </source>
</evidence>
<comment type="subcellular location">
    <subcellularLocation>
        <location evidence="1">Membrane</location>
        <topology evidence="1">Lipid-anchor</topology>
        <topology evidence="1">GPI-anchor</topology>
    </subcellularLocation>
    <subcellularLocation>
        <location evidence="2">Secreted</location>
    </subcellularLocation>
</comment>
<keyword evidence="9" id="KW-0408">Iron</keyword>
<keyword evidence="5" id="KW-0325">Glycoprotein</keyword>
<dbReference type="Proteomes" id="UP001396898">
    <property type="component" value="Unassembled WGS sequence"/>
</dbReference>
<dbReference type="Pfam" id="PF05730">
    <property type="entry name" value="CFEM"/>
    <property type="match status" value="1"/>
</dbReference>
<feature type="domain" description="CFEM" evidence="11">
    <location>
        <begin position="9"/>
        <end position="127"/>
    </location>
</feature>
<evidence type="ECO:0000256" key="5">
    <source>
        <dbReference type="ARBA" id="ARBA00022622"/>
    </source>
</evidence>
<dbReference type="PROSITE" id="PS52012">
    <property type="entry name" value="CFEM"/>
    <property type="match status" value="1"/>
</dbReference>
<comment type="similarity">
    <text evidence="3">Belongs to the RBT5 family.</text>
</comment>
<evidence type="ECO:0000256" key="1">
    <source>
        <dbReference type="ARBA" id="ARBA00004589"/>
    </source>
</evidence>
<dbReference type="SMART" id="SM00747">
    <property type="entry name" value="CFEM"/>
    <property type="match status" value="1"/>
</dbReference>
<feature type="signal peptide" evidence="10">
    <location>
        <begin position="1"/>
        <end position="17"/>
    </location>
</feature>
<evidence type="ECO:0000256" key="4">
    <source>
        <dbReference type="ARBA" id="ARBA00022525"/>
    </source>
</evidence>
<accession>A0ABR1S5X9</accession>
<organism evidence="12 13">
    <name type="scientific">Apiospora marii</name>
    <dbReference type="NCBI Taxonomy" id="335849"/>
    <lineage>
        <taxon>Eukaryota</taxon>
        <taxon>Fungi</taxon>
        <taxon>Dikarya</taxon>
        <taxon>Ascomycota</taxon>
        <taxon>Pezizomycotina</taxon>
        <taxon>Sordariomycetes</taxon>
        <taxon>Xylariomycetidae</taxon>
        <taxon>Amphisphaeriales</taxon>
        <taxon>Apiosporaceae</taxon>
        <taxon>Apiospora</taxon>
    </lineage>
</organism>
<comment type="caution">
    <text evidence="12">The sequence shown here is derived from an EMBL/GenBank/DDBJ whole genome shotgun (WGS) entry which is preliminary data.</text>
</comment>
<keyword evidence="8" id="KW-0449">Lipoprotein</keyword>
<comment type="caution">
    <text evidence="9">Lacks conserved residue(s) required for the propagation of feature annotation.</text>
</comment>
<feature type="binding site" description="axial binding residue" evidence="9">
    <location>
        <position position="57"/>
    </location>
    <ligand>
        <name>heme</name>
        <dbReference type="ChEBI" id="CHEBI:30413"/>
    </ligand>
    <ligandPart>
        <name>Fe</name>
        <dbReference type="ChEBI" id="CHEBI:18248"/>
    </ligandPart>
</feature>
<gene>
    <name evidence="12" type="ORF">PG991_003829</name>
</gene>
<keyword evidence="4" id="KW-0964">Secreted</keyword>
<evidence type="ECO:0000256" key="9">
    <source>
        <dbReference type="PROSITE-ProRule" id="PRU01356"/>
    </source>
</evidence>
<sequence length="156" mass="15685">MQITHFALSLFAAAAAAQSSASNSTSSDLSSVVAQLPQCALKCYRDQATDVGCSPGDFSCVCGPKRQDFLKGIGFCIAISSGCDKADVDKLQDLAPKICQSVSENPSPSEVAKASAAVTSAVGAAAPTQSDESAAMRPEVGYGFMGAAAALAALAL</sequence>
<keyword evidence="5" id="KW-0336">GPI-anchor</keyword>
<evidence type="ECO:0000256" key="7">
    <source>
        <dbReference type="ARBA" id="ARBA00023157"/>
    </source>
</evidence>
<evidence type="ECO:0000256" key="8">
    <source>
        <dbReference type="ARBA" id="ARBA00023288"/>
    </source>
</evidence>
<keyword evidence="9" id="KW-0479">Metal-binding</keyword>
<keyword evidence="7 9" id="KW-1015">Disulfide bond</keyword>
<keyword evidence="6 10" id="KW-0732">Signal</keyword>
<evidence type="ECO:0000256" key="10">
    <source>
        <dbReference type="SAM" id="SignalP"/>
    </source>
</evidence>
<feature type="disulfide bond" evidence="9">
    <location>
        <begin position="53"/>
        <end position="60"/>
    </location>
</feature>
<evidence type="ECO:0000313" key="12">
    <source>
        <dbReference type="EMBL" id="KAK8026773.1"/>
    </source>
</evidence>
<evidence type="ECO:0000256" key="6">
    <source>
        <dbReference type="ARBA" id="ARBA00022729"/>
    </source>
</evidence>
<evidence type="ECO:0000256" key="3">
    <source>
        <dbReference type="ARBA" id="ARBA00010031"/>
    </source>
</evidence>
<keyword evidence="9" id="KW-0349">Heme</keyword>
<keyword evidence="5" id="KW-0472">Membrane</keyword>
<reference evidence="12 13" key="1">
    <citation type="submission" date="2023-01" db="EMBL/GenBank/DDBJ databases">
        <title>Analysis of 21 Apiospora genomes using comparative genomics revels a genus with tremendous synthesis potential of carbohydrate active enzymes and secondary metabolites.</title>
        <authorList>
            <person name="Sorensen T."/>
        </authorList>
    </citation>
    <scope>NUCLEOTIDE SEQUENCE [LARGE SCALE GENOMIC DNA]</scope>
    <source>
        <strain evidence="12 13">CBS 20057</strain>
    </source>
</reference>
<dbReference type="InterPro" id="IPR008427">
    <property type="entry name" value="Extracellular_membr_CFEM_dom"/>
</dbReference>
<keyword evidence="13" id="KW-1185">Reference proteome</keyword>
<evidence type="ECO:0000313" key="13">
    <source>
        <dbReference type="Proteomes" id="UP001396898"/>
    </source>
</evidence>
<dbReference type="EMBL" id="JAQQWI010000007">
    <property type="protein sequence ID" value="KAK8026773.1"/>
    <property type="molecule type" value="Genomic_DNA"/>
</dbReference>
<evidence type="ECO:0000259" key="11">
    <source>
        <dbReference type="PROSITE" id="PS52012"/>
    </source>
</evidence>
<proteinExistence type="inferred from homology"/>
<feature type="chain" id="PRO_5046778391" description="CFEM domain-containing protein" evidence="10">
    <location>
        <begin position="18"/>
        <end position="156"/>
    </location>
</feature>